<keyword evidence="3" id="KW-0443">Lipid metabolism</keyword>
<evidence type="ECO:0000313" key="7">
    <source>
        <dbReference type="Proteomes" id="UP000609879"/>
    </source>
</evidence>
<feature type="signal peptide" evidence="4">
    <location>
        <begin position="1"/>
        <end position="28"/>
    </location>
</feature>
<reference evidence="6 7" key="1">
    <citation type="submission" date="2021-01" db="EMBL/GenBank/DDBJ databases">
        <title>Whole genome shotgun sequence of Actinoplanes deccanensis NBRC 13994.</title>
        <authorList>
            <person name="Komaki H."/>
            <person name="Tamura T."/>
        </authorList>
    </citation>
    <scope>NUCLEOTIDE SEQUENCE [LARGE SCALE GENOMIC DNA]</scope>
    <source>
        <strain evidence="6 7">NBRC 13994</strain>
    </source>
</reference>
<sequence>MPITRRRLLTTTLSAAAVSTGAAGPALAAPPRLTLPEPTGPYPIGTVPLHLVDRSRPDPFTGEPGHRELMAAAWYPARDTGSHRRASWMDPAVLRRYLADAGYDPDVVRAPLTAGRLGAPVRRAAHRLPLIVFSHGAGDHRGSNTIMVQELASHGYAVVAIDHLGDAYSRLPDGRVVVPTEESLYPEDFALDVRFVLDRLGDLPAGLAGAVDPHRVGMAGWSKGATATARVMLADRRVRAGLAIDGPMLPLMEGRIDRPFMMMTAEFTKATEPAVARFWSSQLTGWRLDVRADGAVHSSYNDLQVLMPQLARVAGMTDEELHGWIGTLAPARAVRIDRAYPLAFFDEHLRGRPQRLLDGPSRKFPEVRYLR</sequence>
<evidence type="ECO:0000313" key="6">
    <source>
        <dbReference type="EMBL" id="GID78311.1"/>
    </source>
</evidence>
<keyword evidence="4" id="KW-0732">Signal</keyword>
<dbReference type="RefSeq" id="WP_203773123.1">
    <property type="nucleotide sequence ID" value="NZ_BAAABO010000028.1"/>
</dbReference>
<gene>
    <name evidence="6" type="ORF">Ade02nite_69520</name>
</gene>
<feature type="domain" description="Serine aminopeptidase S33" evidence="5">
    <location>
        <begin position="130"/>
        <end position="268"/>
    </location>
</feature>
<dbReference type="SUPFAM" id="SSF53474">
    <property type="entry name" value="alpha/beta-Hydrolases"/>
    <property type="match status" value="1"/>
</dbReference>
<dbReference type="InterPro" id="IPR006311">
    <property type="entry name" value="TAT_signal"/>
</dbReference>
<dbReference type="PANTHER" id="PTHR10272:SF0">
    <property type="entry name" value="PLATELET-ACTIVATING FACTOR ACETYLHYDROLASE"/>
    <property type="match status" value="1"/>
</dbReference>
<organism evidence="6 7">
    <name type="scientific">Paractinoplanes deccanensis</name>
    <dbReference type="NCBI Taxonomy" id="113561"/>
    <lineage>
        <taxon>Bacteria</taxon>
        <taxon>Bacillati</taxon>
        <taxon>Actinomycetota</taxon>
        <taxon>Actinomycetes</taxon>
        <taxon>Micromonosporales</taxon>
        <taxon>Micromonosporaceae</taxon>
        <taxon>Paractinoplanes</taxon>
    </lineage>
</organism>
<dbReference type="Pfam" id="PF12146">
    <property type="entry name" value="Hydrolase_4"/>
    <property type="match status" value="1"/>
</dbReference>
<evidence type="ECO:0000256" key="4">
    <source>
        <dbReference type="SAM" id="SignalP"/>
    </source>
</evidence>
<evidence type="ECO:0000256" key="2">
    <source>
        <dbReference type="ARBA" id="ARBA00022963"/>
    </source>
</evidence>
<dbReference type="PROSITE" id="PS51318">
    <property type="entry name" value="TAT"/>
    <property type="match status" value="1"/>
</dbReference>
<feature type="chain" id="PRO_5047086318" description="Serine aminopeptidase S33 domain-containing protein" evidence="4">
    <location>
        <begin position="29"/>
        <end position="371"/>
    </location>
</feature>
<evidence type="ECO:0000259" key="5">
    <source>
        <dbReference type="Pfam" id="PF12146"/>
    </source>
</evidence>
<dbReference type="EMBL" id="BOMI01000145">
    <property type="protein sequence ID" value="GID78311.1"/>
    <property type="molecule type" value="Genomic_DNA"/>
</dbReference>
<evidence type="ECO:0000256" key="3">
    <source>
        <dbReference type="ARBA" id="ARBA00023098"/>
    </source>
</evidence>
<evidence type="ECO:0000256" key="1">
    <source>
        <dbReference type="ARBA" id="ARBA00022801"/>
    </source>
</evidence>
<keyword evidence="1" id="KW-0378">Hydrolase</keyword>
<comment type="caution">
    <text evidence="6">The sequence shown here is derived from an EMBL/GenBank/DDBJ whole genome shotgun (WGS) entry which is preliminary data.</text>
</comment>
<keyword evidence="7" id="KW-1185">Reference proteome</keyword>
<dbReference type="InterPro" id="IPR029058">
    <property type="entry name" value="AB_hydrolase_fold"/>
</dbReference>
<dbReference type="Gene3D" id="3.40.50.1820">
    <property type="entry name" value="alpha/beta hydrolase"/>
    <property type="match status" value="1"/>
</dbReference>
<name>A0ABQ3YE99_9ACTN</name>
<protein>
    <recommendedName>
        <fullName evidence="5">Serine aminopeptidase S33 domain-containing protein</fullName>
    </recommendedName>
</protein>
<dbReference type="Proteomes" id="UP000609879">
    <property type="component" value="Unassembled WGS sequence"/>
</dbReference>
<keyword evidence="2" id="KW-0442">Lipid degradation</keyword>
<proteinExistence type="predicted"/>
<accession>A0ABQ3YE99</accession>
<dbReference type="InterPro" id="IPR022742">
    <property type="entry name" value="Hydrolase_4"/>
</dbReference>
<dbReference type="PANTHER" id="PTHR10272">
    <property type="entry name" value="PLATELET-ACTIVATING FACTOR ACETYLHYDROLASE"/>
    <property type="match status" value="1"/>
</dbReference>